<dbReference type="PANTHER" id="PTHR23062:SF6">
    <property type="entry name" value="C-TYPE LECTIN DOMAIN-CONTAINING PROTEIN"/>
    <property type="match status" value="1"/>
</dbReference>
<feature type="domain" description="C-type lectin" evidence="2">
    <location>
        <begin position="196"/>
        <end position="315"/>
    </location>
</feature>
<evidence type="ECO:0000259" key="2">
    <source>
        <dbReference type="PROSITE" id="PS50041"/>
    </source>
</evidence>
<dbReference type="STRING" id="31234.E3M6H1"/>
<dbReference type="InterPro" id="IPR016186">
    <property type="entry name" value="C-type_lectin-like/link_sf"/>
</dbReference>
<protein>
    <submittedName>
        <fullName evidence="3">CRE-CLEC-187 protein</fullName>
    </submittedName>
</protein>
<dbReference type="InterPro" id="IPR016187">
    <property type="entry name" value="CTDL_fold"/>
</dbReference>
<dbReference type="GO" id="GO:0045087">
    <property type="term" value="P:innate immune response"/>
    <property type="evidence" value="ECO:0007669"/>
    <property type="project" value="TreeGrafter"/>
</dbReference>
<dbReference type="EMBL" id="DS268426">
    <property type="protein sequence ID" value="EFO93104.1"/>
    <property type="molecule type" value="Genomic_DNA"/>
</dbReference>
<organism evidence="4">
    <name type="scientific">Caenorhabditis remanei</name>
    <name type="common">Caenorhabditis vulgaris</name>
    <dbReference type="NCBI Taxonomy" id="31234"/>
    <lineage>
        <taxon>Eukaryota</taxon>
        <taxon>Metazoa</taxon>
        <taxon>Ecdysozoa</taxon>
        <taxon>Nematoda</taxon>
        <taxon>Chromadorea</taxon>
        <taxon>Rhabditida</taxon>
        <taxon>Rhabditina</taxon>
        <taxon>Rhabditomorpha</taxon>
        <taxon>Rhabditoidea</taxon>
        <taxon>Rhabditidae</taxon>
        <taxon>Peloderinae</taxon>
        <taxon>Caenorhabditis</taxon>
    </lineage>
</organism>
<dbReference type="eggNOG" id="KOG4297">
    <property type="taxonomic scope" value="Eukaryota"/>
</dbReference>
<evidence type="ECO:0000313" key="3">
    <source>
        <dbReference type="EMBL" id="EFO93104.1"/>
    </source>
</evidence>
<feature type="chain" id="PRO_5003174364" evidence="1">
    <location>
        <begin position="20"/>
        <end position="319"/>
    </location>
</feature>
<dbReference type="AlphaFoldDB" id="E3M6H1"/>
<dbReference type="HOGENOM" id="CLU_872213_0_0_1"/>
<feature type="domain" description="C-type lectin" evidence="2">
    <location>
        <begin position="30"/>
        <end position="150"/>
    </location>
</feature>
<dbReference type="Gene3D" id="3.10.100.10">
    <property type="entry name" value="Mannose-Binding Protein A, subunit A"/>
    <property type="match status" value="2"/>
</dbReference>
<name>E3M6H1_CAERE</name>
<dbReference type="CDD" id="cd00037">
    <property type="entry name" value="CLECT"/>
    <property type="match status" value="2"/>
</dbReference>
<dbReference type="InParanoid" id="E3M6H1"/>
<dbReference type="Pfam" id="PF00059">
    <property type="entry name" value="Lectin_C"/>
    <property type="match status" value="2"/>
</dbReference>
<accession>E3M6H1</accession>
<dbReference type="PANTHER" id="PTHR23062">
    <property type="entry name" value="HYPOTHETICAL PROTEIN C.ELEGANS"/>
    <property type="match status" value="1"/>
</dbReference>
<dbReference type="SMART" id="SM00034">
    <property type="entry name" value="CLECT"/>
    <property type="match status" value="2"/>
</dbReference>
<reference evidence="3" key="1">
    <citation type="submission" date="2007-07" db="EMBL/GenBank/DDBJ databases">
        <title>PCAP assembly of the Caenorhabditis remanei genome.</title>
        <authorList>
            <consortium name="The Caenorhabditis remanei Sequencing Consortium"/>
            <person name="Wilson R.K."/>
        </authorList>
    </citation>
    <scope>NUCLEOTIDE SEQUENCE [LARGE SCALE GENOMIC DNA]</scope>
    <source>
        <strain evidence="3">PB4641</strain>
    </source>
</reference>
<gene>
    <name evidence="3" type="primary">Cre-clec-187</name>
    <name evidence="3" type="ORF">CRE_10146</name>
</gene>
<dbReference type="SUPFAM" id="SSF56436">
    <property type="entry name" value="C-type lectin-like"/>
    <property type="match status" value="2"/>
</dbReference>
<dbReference type="OrthoDB" id="418245at2759"/>
<keyword evidence="1" id="KW-0732">Signal</keyword>
<evidence type="ECO:0000313" key="4">
    <source>
        <dbReference type="Proteomes" id="UP000008281"/>
    </source>
</evidence>
<feature type="signal peptide" evidence="1">
    <location>
        <begin position="1"/>
        <end position="19"/>
    </location>
</feature>
<sequence>MNLLFLIASLFSSFLIVNSTVTCNYGDTEYDGYCYTFVDQQLQFPDAQAYCVSLGGVLVRFRGNADGRWLTSTAATKFHATYGNFWIGLHYVKNENNENKTLIWDDGHDVNYTNWSSGSPFSGYDYVGARLADTKWVSLLAETPLPFICYYQKGQNRNQPTTPVPSGKQSLSQSYLFEFEFSELPTGICDGAELLLGHRCFFFNPTLLNYDLAKQECEKARKTLAIFDDFSQINFVTSTAISKFSMTYGSFWISLRKNSNDENDKKFYWADGSVNTLNNWTPGYPFQNQFVVSLQVSNSKWKTSDNSTYMPSVCSGYVQ</sequence>
<dbReference type="Proteomes" id="UP000008281">
    <property type="component" value="Unassembled WGS sequence"/>
</dbReference>
<dbReference type="PROSITE" id="PS50041">
    <property type="entry name" value="C_TYPE_LECTIN_2"/>
    <property type="match status" value="2"/>
</dbReference>
<dbReference type="OMA" id="TYGNFWI"/>
<evidence type="ECO:0000256" key="1">
    <source>
        <dbReference type="SAM" id="SignalP"/>
    </source>
</evidence>
<proteinExistence type="predicted"/>
<dbReference type="InterPro" id="IPR001304">
    <property type="entry name" value="C-type_lectin-like"/>
</dbReference>
<keyword evidence="4" id="KW-1185">Reference proteome</keyword>